<dbReference type="CDD" id="cd02966">
    <property type="entry name" value="TlpA_like_family"/>
    <property type="match status" value="1"/>
</dbReference>
<evidence type="ECO:0000256" key="1">
    <source>
        <dbReference type="ARBA" id="ARBA00004196"/>
    </source>
</evidence>
<evidence type="ECO:0000256" key="3">
    <source>
        <dbReference type="ARBA" id="ARBA00023157"/>
    </source>
</evidence>
<dbReference type="RefSeq" id="WP_345120860.1">
    <property type="nucleotide sequence ID" value="NZ_BAABDI010000002.1"/>
</dbReference>
<keyword evidence="5" id="KW-0732">Signal</keyword>
<evidence type="ECO:0000313" key="7">
    <source>
        <dbReference type="EMBL" id="GAA3962003.1"/>
    </source>
</evidence>
<feature type="domain" description="Thioredoxin" evidence="6">
    <location>
        <begin position="239"/>
        <end position="379"/>
    </location>
</feature>
<evidence type="ECO:0000256" key="4">
    <source>
        <dbReference type="ARBA" id="ARBA00023284"/>
    </source>
</evidence>
<gene>
    <name evidence="7" type="ORF">GCM10022407_06130</name>
</gene>
<evidence type="ECO:0000259" key="6">
    <source>
        <dbReference type="PROSITE" id="PS51352"/>
    </source>
</evidence>
<keyword evidence="2" id="KW-0201">Cytochrome c-type biogenesis</keyword>
<dbReference type="SUPFAM" id="SSF52833">
    <property type="entry name" value="Thioredoxin-like"/>
    <property type="match status" value="1"/>
</dbReference>
<comment type="caution">
    <text evidence="7">The sequence shown here is derived from an EMBL/GenBank/DDBJ whole genome shotgun (WGS) entry which is preliminary data.</text>
</comment>
<feature type="signal peptide" evidence="5">
    <location>
        <begin position="1"/>
        <end position="29"/>
    </location>
</feature>
<organism evidence="7 8">
    <name type="scientific">Hymenobacter antarcticus</name>
    <dbReference type="NCBI Taxonomy" id="486270"/>
    <lineage>
        <taxon>Bacteria</taxon>
        <taxon>Pseudomonadati</taxon>
        <taxon>Bacteroidota</taxon>
        <taxon>Cytophagia</taxon>
        <taxon>Cytophagales</taxon>
        <taxon>Hymenobacteraceae</taxon>
        <taxon>Hymenobacter</taxon>
    </lineage>
</organism>
<dbReference type="PROSITE" id="PS51352">
    <property type="entry name" value="THIOREDOXIN_2"/>
    <property type="match status" value="1"/>
</dbReference>
<dbReference type="Pfam" id="PF14289">
    <property type="entry name" value="DUF4369"/>
    <property type="match status" value="1"/>
</dbReference>
<dbReference type="Gene3D" id="3.40.30.10">
    <property type="entry name" value="Glutaredoxin"/>
    <property type="match status" value="1"/>
</dbReference>
<dbReference type="Pfam" id="PF00578">
    <property type="entry name" value="AhpC-TSA"/>
    <property type="match status" value="1"/>
</dbReference>
<comment type="subcellular location">
    <subcellularLocation>
        <location evidence="1">Cell envelope</location>
    </subcellularLocation>
</comment>
<dbReference type="PANTHER" id="PTHR42852">
    <property type="entry name" value="THIOL:DISULFIDE INTERCHANGE PROTEIN DSBE"/>
    <property type="match status" value="1"/>
</dbReference>
<dbReference type="InterPro" id="IPR017937">
    <property type="entry name" value="Thioredoxin_CS"/>
</dbReference>
<dbReference type="PANTHER" id="PTHR42852:SF6">
    <property type="entry name" value="THIOL:DISULFIDE INTERCHANGE PROTEIN DSBE"/>
    <property type="match status" value="1"/>
</dbReference>
<reference evidence="8" key="1">
    <citation type="journal article" date="2019" name="Int. J. Syst. Evol. Microbiol.">
        <title>The Global Catalogue of Microorganisms (GCM) 10K type strain sequencing project: providing services to taxonomists for standard genome sequencing and annotation.</title>
        <authorList>
            <consortium name="The Broad Institute Genomics Platform"/>
            <consortium name="The Broad Institute Genome Sequencing Center for Infectious Disease"/>
            <person name="Wu L."/>
            <person name="Ma J."/>
        </authorList>
    </citation>
    <scope>NUCLEOTIDE SEQUENCE [LARGE SCALE GENOMIC DNA]</scope>
    <source>
        <strain evidence="8">JCM 17217</strain>
    </source>
</reference>
<keyword evidence="8" id="KW-1185">Reference proteome</keyword>
<dbReference type="Proteomes" id="UP001501556">
    <property type="component" value="Unassembled WGS sequence"/>
</dbReference>
<proteinExistence type="predicted"/>
<keyword evidence="3" id="KW-1015">Disulfide bond</keyword>
<name>A0ABP7P9L9_9BACT</name>
<keyword evidence="4" id="KW-0676">Redox-active center</keyword>
<dbReference type="InterPro" id="IPR036249">
    <property type="entry name" value="Thioredoxin-like_sf"/>
</dbReference>
<accession>A0ABP7P9L9</accession>
<evidence type="ECO:0000256" key="5">
    <source>
        <dbReference type="SAM" id="SignalP"/>
    </source>
</evidence>
<evidence type="ECO:0000313" key="8">
    <source>
        <dbReference type="Proteomes" id="UP001501556"/>
    </source>
</evidence>
<protein>
    <submittedName>
        <fullName evidence="7">TlpA disulfide reductase family protein</fullName>
    </submittedName>
</protein>
<dbReference type="InterPro" id="IPR025380">
    <property type="entry name" value="DUF4369"/>
</dbReference>
<dbReference type="PROSITE" id="PS00194">
    <property type="entry name" value="THIOREDOXIN_1"/>
    <property type="match status" value="1"/>
</dbReference>
<feature type="chain" id="PRO_5045745729" evidence="5">
    <location>
        <begin position="30"/>
        <end position="379"/>
    </location>
</feature>
<evidence type="ECO:0000256" key="2">
    <source>
        <dbReference type="ARBA" id="ARBA00022748"/>
    </source>
</evidence>
<dbReference type="InterPro" id="IPR013766">
    <property type="entry name" value="Thioredoxin_domain"/>
</dbReference>
<sequence length="379" mass="40815">MPQPINMIKSVFLAATVLGLANACQNAVAADGYEITGQLKNAPAGTVLHLSELTSNQFVEKGQTKTDANGNFTLKGTAATPGIYQLKVDEANQLLVLLDNKTRVQLGGDAKSLSATYTVKGSKDAELLRQLSQVMEGSKGQLESIGKRYNAAGQAGKPEEMKAIEQEYYAIQGRNTATMKALIRRNPTALASGFAVGAFINPEEQFQFVDSVNTVQRKANPNSPFVKELTARLEPMRATVQGAMAPAINLPTPEGKTLALSSLRGKYVLIDFWASWCGPCRQENPNVVRAYNQFKDKGKGFTIYSVSLDQDKGKWEKAIAADGLTWHHVSDLAGWNSVAGAAYGVKAIPQSFLIDPQGKIIAKNLRGEALAAKLAEVLK</sequence>
<dbReference type="EMBL" id="BAABDI010000002">
    <property type="protein sequence ID" value="GAA3962003.1"/>
    <property type="molecule type" value="Genomic_DNA"/>
</dbReference>
<dbReference type="InterPro" id="IPR050553">
    <property type="entry name" value="Thioredoxin_ResA/DsbE_sf"/>
</dbReference>
<dbReference type="InterPro" id="IPR000866">
    <property type="entry name" value="AhpC/TSA"/>
</dbReference>